<dbReference type="EMBL" id="AP018560">
    <property type="protein sequence ID" value="BBD78812.1"/>
    <property type="molecule type" value="Genomic_DNA"/>
</dbReference>
<dbReference type="RefSeq" id="WP_126535699.1">
    <property type="nucleotide sequence ID" value="NZ_AP018560.1"/>
</dbReference>
<keyword evidence="2" id="KW-1185">Reference proteome</keyword>
<dbReference type="KEGG" id="rbd:ALSL_0138"/>
<sequence length="94" mass="10761">MDRSTFLASLADAQPPQDLPAHLQALWWLHRGELDRAHRLVQPLADAGAAAIHAHLHRLEGDLDNARYWYRRAGMAPFAGSPEEEWRQLVQRFV</sequence>
<evidence type="ECO:0000313" key="1">
    <source>
        <dbReference type="EMBL" id="BBD78812.1"/>
    </source>
</evidence>
<dbReference type="Proteomes" id="UP000270530">
    <property type="component" value="Chromosome"/>
</dbReference>
<name>A0A2Z6E1H2_9GAMM</name>
<organism evidence="1 2">
    <name type="scientific">Aerosticca soli</name>
    <dbReference type="NCBI Taxonomy" id="2010829"/>
    <lineage>
        <taxon>Bacteria</taxon>
        <taxon>Pseudomonadati</taxon>
        <taxon>Pseudomonadota</taxon>
        <taxon>Gammaproteobacteria</taxon>
        <taxon>Lysobacterales</taxon>
        <taxon>Rhodanobacteraceae</taxon>
        <taxon>Aerosticca</taxon>
    </lineage>
</organism>
<proteinExistence type="predicted"/>
<protein>
    <submittedName>
        <fullName evidence="1">Uncharacterized protein</fullName>
    </submittedName>
</protein>
<gene>
    <name evidence="1" type="ORF">ALSL_0138</name>
</gene>
<reference evidence="2" key="2">
    <citation type="submission" date="2018-06" db="EMBL/GenBank/DDBJ databases">
        <title>Genome sequence of Rhodanobacteraceae bacterium strain Dysh456.</title>
        <authorList>
            <person name="Fukui M."/>
        </authorList>
    </citation>
    <scope>NUCLEOTIDE SEQUENCE [LARGE SCALE GENOMIC DNA]</scope>
    <source>
        <strain evidence="2">Dysh456</strain>
    </source>
</reference>
<dbReference type="OrthoDB" id="370799at2"/>
<evidence type="ECO:0000313" key="2">
    <source>
        <dbReference type="Proteomes" id="UP000270530"/>
    </source>
</evidence>
<accession>A0A2Z6E1H2</accession>
<dbReference type="AlphaFoldDB" id="A0A2Z6E1H2"/>
<reference evidence="2" key="1">
    <citation type="submission" date="2018-04" db="EMBL/GenBank/DDBJ databases">
        <authorList>
            <person name="Watanabe M."/>
            <person name="Kojima H."/>
        </authorList>
    </citation>
    <scope>NUCLEOTIDE SEQUENCE [LARGE SCALE GENOMIC DNA]</scope>
    <source>
        <strain evidence="2">Dysh456</strain>
    </source>
</reference>